<sequence>MQYENVEKLNRQGLWFVVIHTLILFNFVIDFEFFM</sequence>
<keyword evidence="1" id="KW-1133">Transmembrane helix</keyword>
<name>A0A7W8CT50_9BACL</name>
<dbReference type="Proteomes" id="UP000525923">
    <property type="component" value="Unassembled WGS sequence"/>
</dbReference>
<evidence type="ECO:0000313" key="3">
    <source>
        <dbReference type="Proteomes" id="UP000525923"/>
    </source>
</evidence>
<evidence type="ECO:0000256" key="1">
    <source>
        <dbReference type="SAM" id="Phobius"/>
    </source>
</evidence>
<accession>A0A7W8CT50</accession>
<feature type="transmembrane region" description="Helical" evidence="1">
    <location>
        <begin position="12"/>
        <end position="29"/>
    </location>
</feature>
<keyword evidence="3" id="KW-1185">Reference proteome</keyword>
<reference evidence="2 3" key="1">
    <citation type="submission" date="2020-08" db="EMBL/GenBank/DDBJ databases">
        <title>Genomic Encyclopedia of Type Strains, Phase IV (KMG-IV): sequencing the most valuable type-strain genomes for metagenomic binning, comparative biology and taxonomic classification.</title>
        <authorList>
            <person name="Goeker M."/>
        </authorList>
    </citation>
    <scope>NUCLEOTIDE SEQUENCE [LARGE SCALE GENOMIC DNA]</scope>
    <source>
        <strain evidence="2 3">DSM 15895</strain>
    </source>
</reference>
<dbReference type="AlphaFoldDB" id="A0A7W8CT50"/>
<keyword evidence="1" id="KW-0472">Membrane</keyword>
<comment type="caution">
    <text evidence="2">The sequence shown here is derived from an EMBL/GenBank/DDBJ whole genome shotgun (WGS) entry which is preliminary data.</text>
</comment>
<organism evidence="2 3">
    <name type="scientific">Planococcus koreensis</name>
    <dbReference type="NCBI Taxonomy" id="112331"/>
    <lineage>
        <taxon>Bacteria</taxon>
        <taxon>Bacillati</taxon>
        <taxon>Bacillota</taxon>
        <taxon>Bacilli</taxon>
        <taxon>Bacillales</taxon>
        <taxon>Caryophanaceae</taxon>
        <taxon>Planococcus</taxon>
    </lineage>
</organism>
<protein>
    <submittedName>
        <fullName evidence="2">Uncharacterized protein</fullName>
    </submittedName>
</protein>
<evidence type="ECO:0000313" key="2">
    <source>
        <dbReference type="EMBL" id="MBB5181131.1"/>
    </source>
</evidence>
<dbReference type="EMBL" id="JACHHE010000007">
    <property type="protein sequence ID" value="MBB5181131.1"/>
    <property type="molecule type" value="Genomic_DNA"/>
</dbReference>
<proteinExistence type="predicted"/>
<gene>
    <name evidence="2" type="ORF">HNQ44_002596</name>
</gene>
<keyword evidence="1" id="KW-0812">Transmembrane</keyword>